<proteinExistence type="predicted"/>
<dbReference type="EMBL" id="UYSL01020276">
    <property type="protein sequence ID" value="VDL73817.1"/>
    <property type="molecule type" value="Genomic_DNA"/>
</dbReference>
<dbReference type="AlphaFoldDB" id="A0A0N4Y368"/>
<reference evidence="2 3" key="2">
    <citation type="submission" date="2018-11" db="EMBL/GenBank/DDBJ databases">
        <authorList>
            <consortium name="Pathogen Informatics"/>
        </authorList>
    </citation>
    <scope>NUCLEOTIDE SEQUENCE [LARGE SCALE GENOMIC DNA]</scope>
</reference>
<sequence length="124" mass="13861">MRNEPGRQEANVGLEANRAKPMRLTSNESADQRNRIPASADAIKTRSAERSGMKSAEKTTRKASAEKEERKKPTGNSMEMNKLPPFQWKSVNQPSMDKTKPFDDPYETGTKGIGSYFAIPSKKK</sequence>
<keyword evidence="3" id="KW-1185">Reference proteome</keyword>
<dbReference type="WBParaSite" id="NBR_0001022701-mRNA-1">
    <property type="protein sequence ID" value="NBR_0001022701-mRNA-1"/>
    <property type="gene ID" value="NBR_0001022701"/>
</dbReference>
<reference evidence="4" key="1">
    <citation type="submission" date="2017-02" db="UniProtKB">
        <authorList>
            <consortium name="WormBaseParasite"/>
        </authorList>
    </citation>
    <scope>IDENTIFICATION</scope>
</reference>
<protein>
    <submittedName>
        <fullName evidence="2 4">Uncharacterized protein</fullName>
    </submittedName>
</protein>
<gene>
    <name evidence="2" type="ORF">NBR_LOCUS10228</name>
</gene>
<dbReference type="Proteomes" id="UP000271162">
    <property type="component" value="Unassembled WGS sequence"/>
</dbReference>
<evidence type="ECO:0000313" key="4">
    <source>
        <dbReference type="WBParaSite" id="NBR_0001022701-mRNA-1"/>
    </source>
</evidence>
<evidence type="ECO:0000313" key="2">
    <source>
        <dbReference type="EMBL" id="VDL73817.1"/>
    </source>
</evidence>
<organism evidence="4">
    <name type="scientific">Nippostrongylus brasiliensis</name>
    <name type="common">Rat hookworm</name>
    <dbReference type="NCBI Taxonomy" id="27835"/>
    <lineage>
        <taxon>Eukaryota</taxon>
        <taxon>Metazoa</taxon>
        <taxon>Ecdysozoa</taxon>
        <taxon>Nematoda</taxon>
        <taxon>Chromadorea</taxon>
        <taxon>Rhabditida</taxon>
        <taxon>Rhabditina</taxon>
        <taxon>Rhabditomorpha</taxon>
        <taxon>Strongyloidea</taxon>
        <taxon>Heligmosomidae</taxon>
        <taxon>Nippostrongylus</taxon>
    </lineage>
</organism>
<evidence type="ECO:0000256" key="1">
    <source>
        <dbReference type="SAM" id="MobiDB-lite"/>
    </source>
</evidence>
<evidence type="ECO:0000313" key="3">
    <source>
        <dbReference type="Proteomes" id="UP000271162"/>
    </source>
</evidence>
<feature type="region of interest" description="Disordered" evidence="1">
    <location>
        <begin position="1"/>
        <end position="124"/>
    </location>
</feature>
<name>A0A0N4Y368_NIPBR</name>
<feature type="compositionally biased region" description="Basic and acidic residues" evidence="1">
    <location>
        <begin position="43"/>
        <end position="72"/>
    </location>
</feature>
<accession>A0A0N4Y368</accession>